<feature type="transmembrane region" description="Helical" evidence="7">
    <location>
        <begin position="80"/>
        <end position="98"/>
    </location>
</feature>
<feature type="transmembrane region" description="Helical" evidence="7">
    <location>
        <begin position="110"/>
        <end position="131"/>
    </location>
</feature>
<evidence type="ECO:0000256" key="6">
    <source>
        <dbReference type="ARBA" id="ARBA00023136"/>
    </source>
</evidence>
<keyword evidence="3" id="KW-1003">Cell membrane</keyword>
<keyword evidence="4 7" id="KW-0812">Transmembrane</keyword>
<dbReference type="PANTHER" id="PTHR40074">
    <property type="entry name" value="O-ACETYLTRANSFERASE WECH"/>
    <property type="match status" value="1"/>
</dbReference>
<protein>
    <submittedName>
        <fullName evidence="9">Acyltransferase</fullName>
    </submittedName>
</protein>
<feature type="transmembrane region" description="Helical" evidence="7">
    <location>
        <begin position="202"/>
        <end position="221"/>
    </location>
</feature>
<evidence type="ECO:0000313" key="9">
    <source>
        <dbReference type="EMBL" id="QHV63901.1"/>
    </source>
</evidence>
<keyword evidence="5 7" id="KW-1133">Transmembrane helix</keyword>
<dbReference type="Proteomes" id="UP000642553">
    <property type="component" value="Chromosome"/>
</dbReference>
<comment type="similarity">
    <text evidence="2">Belongs to the acyltransferase 3 family.</text>
</comment>
<dbReference type="GO" id="GO:0005886">
    <property type="term" value="C:plasma membrane"/>
    <property type="evidence" value="ECO:0007669"/>
    <property type="project" value="UniProtKB-SubCell"/>
</dbReference>
<name>A0AAE6W2L9_9BACT</name>
<evidence type="ECO:0000313" key="10">
    <source>
        <dbReference type="Proteomes" id="UP000642553"/>
    </source>
</evidence>
<dbReference type="PANTHER" id="PTHR40074:SF2">
    <property type="entry name" value="O-ACETYLTRANSFERASE WECH"/>
    <property type="match status" value="1"/>
</dbReference>
<gene>
    <name evidence="9" type="ORF">DMI76_11245</name>
</gene>
<comment type="subcellular location">
    <subcellularLocation>
        <location evidence="1">Cell membrane</location>
        <topology evidence="1">Multi-pass membrane protein</topology>
    </subcellularLocation>
</comment>
<keyword evidence="9" id="KW-0012">Acyltransferase</keyword>
<evidence type="ECO:0000259" key="8">
    <source>
        <dbReference type="Pfam" id="PF01757"/>
    </source>
</evidence>
<feature type="transmembrane region" description="Helical" evidence="7">
    <location>
        <begin position="251"/>
        <end position="272"/>
    </location>
</feature>
<proteinExistence type="inferred from homology"/>
<feature type="domain" description="Acyltransferase 3" evidence="8">
    <location>
        <begin position="52"/>
        <end position="325"/>
    </location>
</feature>
<feature type="transmembrane region" description="Helical" evidence="7">
    <location>
        <begin position="171"/>
        <end position="190"/>
    </location>
</feature>
<dbReference type="AlphaFoldDB" id="A0AAE6W2L9"/>
<evidence type="ECO:0000256" key="4">
    <source>
        <dbReference type="ARBA" id="ARBA00022692"/>
    </source>
</evidence>
<feature type="transmembrane region" description="Helical" evidence="7">
    <location>
        <begin position="137"/>
        <end position="159"/>
    </location>
</feature>
<dbReference type="GO" id="GO:0016413">
    <property type="term" value="F:O-acetyltransferase activity"/>
    <property type="evidence" value="ECO:0007669"/>
    <property type="project" value="TreeGrafter"/>
</dbReference>
<dbReference type="Pfam" id="PF01757">
    <property type="entry name" value="Acyl_transf_3"/>
    <property type="match status" value="1"/>
</dbReference>
<evidence type="ECO:0000256" key="7">
    <source>
        <dbReference type="SAM" id="Phobius"/>
    </source>
</evidence>
<accession>A0AAE6W2L9</accession>
<evidence type="ECO:0000256" key="2">
    <source>
        <dbReference type="ARBA" id="ARBA00007400"/>
    </source>
</evidence>
<feature type="transmembrane region" description="Helical" evidence="7">
    <location>
        <begin position="319"/>
        <end position="339"/>
    </location>
</feature>
<organism evidence="9 10">
    <name type="scientific">Akkermansia massiliensis</name>
    <dbReference type="NCBI Taxonomy" id="2927224"/>
    <lineage>
        <taxon>Bacteria</taxon>
        <taxon>Pseudomonadati</taxon>
        <taxon>Verrucomicrobiota</taxon>
        <taxon>Verrucomicrobiia</taxon>
        <taxon>Verrucomicrobiales</taxon>
        <taxon>Akkermansiaceae</taxon>
        <taxon>Akkermansia</taxon>
    </lineage>
</organism>
<dbReference type="InterPro" id="IPR002656">
    <property type="entry name" value="Acyl_transf_3_dom"/>
</dbReference>
<reference evidence="9" key="1">
    <citation type="submission" date="2018-05" db="EMBL/GenBank/DDBJ databases">
        <title>Complete genome sequnece of Akkermansia muciniphila EB-AMDK-40.</title>
        <authorList>
            <person name="Nam Y.-D."/>
            <person name="Chung W.-H."/>
            <person name="Park Y.S."/>
            <person name="Kang J."/>
        </authorList>
    </citation>
    <scope>NUCLEOTIDE SEQUENCE</scope>
    <source>
        <strain evidence="9">EB-AMDK-40</strain>
    </source>
</reference>
<dbReference type="EMBL" id="CP029701">
    <property type="protein sequence ID" value="QHV63901.1"/>
    <property type="molecule type" value="Genomic_DNA"/>
</dbReference>
<dbReference type="GO" id="GO:0009246">
    <property type="term" value="P:enterobacterial common antigen biosynthetic process"/>
    <property type="evidence" value="ECO:0007669"/>
    <property type="project" value="TreeGrafter"/>
</dbReference>
<evidence type="ECO:0000256" key="3">
    <source>
        <dbReference type="ARBA" id="ARBA00022475"/>
    </source>
</evidence>
<evidence type="ECO:0000256" key="5">
    <source>
        <dbReference type="ARBA" id="ARBA00022989"/>
    </source>
</evidence>
<keyword evidence="6 7" id="KW-0472">Membrane</keyword>
<keyword evidence="9" id="KW-0808">Transferase</keyword>
<feature type="transmembrane region" description="Helical" evidence="7">
    <location>
        <begin position="228"/>
        <end position="245"/>
    </location>
</feature>
<sequence length="354" mass="39053">MRACCESILPPCERQAGYLHNKNSAFSERSSRMGPVMTISPLSGTAVRPRLPWVETARLLATLVVVMQHVPSGPFLPNEWLIGPALATFFLLAGYFSASRLEGSGAGKWTGGRLLSLLWPYLFWCAAYWLVAGMSLSPGSLASVFGAGTCPLLTPMWFLRDLMIFTLAAFLLHRWRPALYALGLFCLFLHRWDDTLAWPSPYMFGDFVLGIMLASSAPGCLDRWGKMPLAVHSSIILASAALVWASCADTFLVPDVAFSGLIVLAFLSFGIVARAVSPALSERLARWSSGSFFVYCSHIFVLIALTGVETCFPSPWAPWVWWCLVPVVYMLARGVYLFLKRYFPRALVLMTGGK</sequence>
<feature type="transmembrane region" description="Helical" evidence="7">
    <location>
        <begin position="284"/>
        <end position="307"/>
    </location>
</feature>
<evidence type="ECO:0000256" key="1">
    <source>
        <dbReference type="ARBA" id="ARBA00004651"/>
    </source>
</evidence>